<feature type="region of interest" description="Disordered" evidence="7">
    <location>
        <begin position="24"/>
        <end position="62"/>
    </location>
</feature>
<accession>A0A132AK51</accession>
<dbReference type="PROSITE" id="PS50071">
    <property type="entry name" value="HOMEOBOX_2"/>
    <property type="match status" value="1"/>
</dbReference>
<evidence type="ECO:0000256" key="1">
    <source>
        <dbReference type="ARBA" id="ARBA00004123"/>
    </source>
</evidence>
<evidence type="ECO:0000256" key="2">
    <source>
        <dbReference type="ARBA" id="ARBA00023015"/>
    </source>
</evidence>
<dbReference type="InterPro" id="IPR051300">
    <property type="entry name" value="HMX_Homeobox_TF"/>
</dbReference>
<evidence type="ECO:0000256" key="3">
    <source>
        <dbReference type="ARBA" id="ARBA00023163"/>
    </source>
</evidence>
<dbReference type="GO" id="GO:0000977">
    <property type="term" value="F:RNA polymerase II transcription regulatory region sequence-specific DNA binding"/>
    <property type="evidence" value="ECO:0007669"/>
    <property type="project" value="TreeGrafter"/>
</dbReference>
<evidence type="ECO:0000313" key="9">
    <source>
        <dbReference type="Proteomes" id="UP000616769"/>
    </source>
</evidence>
<evidence type="ECO:0000256" key="5">
    <source>
        <dbReference type="PROSITE-ProRule" id="PRU00108"/>
    </source>
</evidence>
<keyword evidence="3" id="KW-0804">Transcription</keyword>
<dbReference type="PANTHER" id="PTHR46110">
    <property type="entry name" value="HOMEOBOX PROTEIN HMX"/>
    <property type="match status" value="1"/>
</dbReference>
<evidence type="ECO:0000256" key="7">
    <source>
        <dbReference type="SAM" id="MobiDB-lite"/>
    </source>
</evidence>
<dbReference type="EMBL" id="JXLN01016654">
    <property type="protein sequence ID" value="KPM11209.1"/>
    <property type="molecule type" value="Genomic_DNA"/>
</dbReference>
<feature type="region of interest" description="Disordered" evidence="7">
    <location>
        <begin position="136"/>
        <end position="155"/>
    </location>
</feature>
<dbReference type="OrthoDB" id="6159439at2759"/>
<gene>
    <name evidence="8" type="ORF">QR98_0097790</name>
</gene>
<keyword evidence="5 6" id="KW-0238">DNA-binding</keyword>
<dbReference type="GO" id="GO:0000981">
    <property type="term" value="F:DNA-binding transcription factor activity, RNA polymerase II-specific"/>
    <property type="evidence" value="ECO:0007669"/>
    <property type="project" value="TreeGrafter"/>
</dbReference>
<dbReference type="SUPFAM" id="SSF46689">
    <property type="entry name" value="Homeodomain-like"/>
    <property type="match status" value="1"/>
</dbReference>
<dbReference type="Proteomes" id="UP000616769">
    <property type="component" value="Unassembled WGS sequence"/>
</dbReference>
<dbReference type="PANTHER" id="PTHR46110:SF3">
    <property type="entry name" value="HOMEOBOX PROTEIN HMX"/>
    <property type="match status" value="1"/>
</dbReference>
<sequence length="208" mass="22884">MPSFKIDFKRKKLENLLKKFTVYPKRADNSEKSDSPSLFSSSNPSSPFENGGGSGLLIESNGTNANGLSPNVINSLENGSKIIGTKLSIDNNLDQTDIELEEDDFQDDSDSCSEAGSQQPFGRNCSFFTSGSNKDSNGLNSSMNGGGQSLASKRKKKTRTVFTRSQVFQLESTFDMKRYLSSSERAGLAASLHLTETQVRFNFWFVQL</sequence>
<dbReference type="CDD" id="cd00086">
    <property type="entry name" value="homeodomain"/>
    <property type="match status" value="1"/>
</dbReference>
<comment type="subcellular location">
    <subcellularLocation>
        <location evidence="1 5 6">Nucleus</location>
    </subcellularLocation>
</comment>
<comment type="similarity">
    <text evidence="4">Belongs to the HMX homeobox family.</text>
</comment>
<proteinExistence type="inferred from homology"/>
<feature type="compositionally biased region" description="Low complexity" evidence="7">
    <location>
        <begin position="35"/>
        <end position="49"/>
    </location>
</feature>
<evidence type="ECO:0000256" key="6">
    <source>
        <dbReference type="RuleBase" id="RU000682"/>
    </source>
</evidence>
<organism evidence="8 9">
    <name type="scientific">Sarcoptes scabiei</name>
    <name type="common">Itch mite</name>
    <name type="synonym">Acarus scabiei</name>
    <dbReference type="NCBI Taxonomy" id="52283"/>
    <lineage>
        <taxon>Eukaryota</taxon>
        <taxon>Metazoa</taxon>
        <taxon>Ecdysozoa</taxon>
        <taxon>Arthropoda</taxon>
        <taxon>Chelicerata</taxon>
        <taxon>Arachnida</taxon>
        <taxon>Acari</taxon>
        <taxon>Acariformes</taxon>
        <taxon>Sarcoptiformes</taxon>
        <taxon>Astigmata</taxon>
        <taxon>Psoroptidia</taxon>
        <taxon>Sarcoptoidea</taxon>
        <taxon>Sarcoptidae</taxon>
        <taxon>Sarcoptinae</taxon>
        <taxon>Sarcoptes</taxon>
    </lineage>
</organism>
<dbReference type="GO" id="GO:0005634">
    <property type="term" value="C:nucleus"/>
    <property type="evidence" value="ECO:0007669"/>
    <property type="project" value="UniProtKB-SubCell"/>
</dbReference>
<keyword evidence="5 6" id="KW-0539">Nucleus</keyword>
<dbReference type="InterPro" id="IPR001356">
    <property type="entry name" value="HD"/>
</dbReference>
<feature type="compositionally biased region" description="Basic and acidic residues" evidence="7">
    <location>
        <begin position="25"/>
        <end position="34"/>
    </location>
</feature>
<evidence type="ECO:0000313" key="8">
    <source>
        <dbReference type="EMBL" id="KPM11209.1"/>
    </source>
</evidence>
<dbReference type="SMART" id="SM00389">
    <property type="entry name" value="HOX"/>
    <property type="match status" value="1"/>
</dbReference>
<dbReference type="Pfam" id="PF00046">
    <property type="entry name" value="Homeodomain"/>
    <property type="match status" value="1"/>
</dbReference>
<reference evidence="8 9" key="1">
    <citation type="journal article" date="2015" name="Parasit. Vectors">
        <title>Draft genome of the scabies mite.</title>
        <authorList>
            <person name="Rider S.D.Jr."/>
            <person name="Morgan M.S."/>
            <person name="Arlian L.G."/>
        </authorList>
    </citation>
    <scope>NUCLEOTIDE SEQUENCE [LARGE SCALE GENOMIC DNA]</scope>
    <source>
        <strain evidence="8">Arlian Lab</strain>
    </source>
</reference>
<keyword evidence="2" id="KW-0805">Transcription regulation</keyword>
<protein>
    <submittedName>
        <fullName evidence="8">Homeobox protein HMX-like protein</fullName>
    </submittedName>
</protein>
<name>A0A132AK51_SARSC</name>
<evidence type="ECO:0000256" key="4">
    <source>
        <dbReference type="ARBA" id="ARBA00038165"/>
    </source>
</evidence>
<comment type="caution">
    <text evidence="8">The sequence shown here is derived from an EMBL/GenBank/DDBJ whole genome shotgun (WGS) entry which is preliminary data.</text>
</comment>
<dbReference type="InterPro" id="IPR009057">
    <property type="entry name" value="Homeodomain-like_sf"/>
</dbReference>
<dbReference type="VEuPathDB" id="VectorBase:SSCA006678"/>
<dbReference type="Gene3D" id="1.10.10.60">
    <property type="entry name" value="Homeodomain-like"/>
    <property type="match status" value="1"/>
</dbReference>
<dbReference type="AlphaFoldDB" id="A0A132AK51"/>
<keyword evidence="5 6" id="KW-0371">Homeobox</keyword>